<dbReference type="Pfam" id="PF08245">
    <property type="entry name" value="Mur_ligase_M"/>
    <property type="match status" value="1"/>
</dbReference>
<dbReference type="SUPFAM" id="SSF51984">
    <property type="entry name" value="MurCD N-terminal domain"/>
    <property type="match status" value="1"/>
</dbReference>
<dbReference type="EMBL" id="QWKZ01000032">
    <property type="protein sequence ID" value="RIH86437.1"/>
    <property type="molecule type" value="Genomic_DNA"/>
</dbReference>
<keyword evidence="7" id="KW-0132">Cell division</keyword>
<evidence type="ECO:0000313" key="10">
    <source>
        <dbReference type="EMBL" id="RIH86437.1"/>
    </source>
</evidence>
<comment type="function">
    <text evidence="7">Cell wall formation. Catalyzes the addition of glutamate to the nucleotide precursor UDP-N-acetylmuramoyl-L-alanine (UMA).</text>
</comment>
<evidence type="ECO:0000313" key="11">
    <source>
        <dbReference type="Proteomes" id="UP000265800"/>
    </source>
</evidence>
<keyword evidence="5 7" id="KW-0547">Nucleotide-binding</keyword>
<evidence type="ECO:0000256" key="7">
    <source>
        <dbReference type="HAMAP-Rule" id="MF_00639"/>
    </source>
</evidence>
<evidence type="ECO:0000256" key="3">
    <source>
        <dbReference type="ARBA" id="ARBA00022490"/>
    </source>
</evidence>
<dbReference type="Gene3D" id="3.40.50.720">
    <property type="entry name" value="NAD(P)-binding Rossmann-like Domain"/>
    <property type="match status" value="1"/>
</dbReference>
<keyword evidence="7" id="KW-0131">Cell cycle</keyword>
<feature type="binding site" evidence="7">
    <location>
        <begin position="103"/>
        <end position="109"/>
    </location>
    <ligand>
        <name>ATP</name>
        <dbReference type="ChEBI" id="CHEBI:30616"/>
    </ligand>
</feature>
<evidence type="ECO:0000256" key="5">
    <source>
        <dbReference type="ARBA" id="ARBA00022741"/>
    </source>
</evidence>
<keyword evidence="7" id="KW-0133">Cell shape</keyword>
<dbReference type="PANTHER" id="PTHR43692:SF1">
    <property type="entry name" value="UDP-N-ACETYLMURAMOYLALANINE--D-GLUTAMATE LIGASE"/>
    <property type="match status" value="1"/>
</dbReference>
<evidence type="ECO:0000259" key="9">
    <source>
        <dbReference type="Pfam" id="PF08245"/>
    </source>
</evidence>
<dbReference type="GO" id="GO:0005524">
    <property type="term" value="F:ATP binding"/>
    <property type="evidence" value="ECO:0007669"/>
    <property type="project" value="UniProtKB-UniRule"/>
</dbReference>
<dbReference type="RefSeq" id="WP_119359917.1">
    <property type="nucleotide sequence ID" value="NZ_QWKZ01000032.1"/>
</dbReference>
<evidence type="ECO:0000256" key="6">
    <source>
        <dbReference type="ARBA" id="ARBA00022840"/>
    </source>
</evidence>
<evidence type="ECO:0000256" key="1">
    <source>
        <dbReference type="ARBA" id="ARBA00004496"/>
    </source>
</evidence>
<dbReference type="PANTHER" id="PTHR43692">
    <property type="entry name" value="UDP-N-ACETYLMURAMOYLALANINE--D-GLUTAMATE LIGASE"/>
    <property type="match status" value="1"/>
</dbReference>
<dbReference type="GO" id="GO:0005737">
    <property type="term" value="C:cytoplasm"/>
    <property type="evidence" value="ECO:0007669"/>
    <property type="project" value="UniProtKB-SubCell"/>
</dbReference>
<keyword evidence="7" id="KW-0961">Cell wall biogenesis/degradation</keyword>
<feature type="domain" description="Mur ligase central" evidence="9">
    <location>
        <begin position="101"/>
        <end position="223"/>
    </location>
</feature>
<dbReference type="AlphaFoldDB" id="A0A399EP86"/>
<dbReference type="Gene3D" id="3.90.190.20">
    <property type="entry name" value="Mur ligase, C-terminal domain"/>
    <property type="match status" value="1"/>
</dbReference>
<dbReference type="SUPFAM" id="SSF53623">
    <property type="entry name" value="MurD-like peptide ligases, catalytic domain"/>
    <property type="match status" value="1"/>
</dbReference>
<dbReference type="InterPro" id="IPR036565">
    <property type="entry name" value="Mur-like_cat_sf"/>
</dbReference>
<keyword evidence="7" id="KW-0573">Peptidoglycan synthesis</keyword>
<comment type="similarity">
    <text evidence="7">Belongs to the MurCDEF family.</text>
</comment>
<proteinExistence type="inferred from homology"/>
<comment type="subcellular location">
    <subcellularLocation>
        <location evidence="1 7">Cytoplasm</location>
    </subcellularLocation>
</comment>
<dbReference type="GO" id="GO:0009252">
    <property type="term" value="P:peptidoglycan biosynthetic process"/>
    <property type="evidence" value="ECO:0007669"/>
    <property type="project" value="UniProtKB-UniRule"/>
</dbReference>
<keyword evidence="3 7" id="KW-0963">Cytoplasm</keyword>
<dbReference type="GO" id="GO:0008360">
    <property type="term" value="P:regulation of cell shape"/>
    <property type="evidence" value="ECO:0007669"/>
    <property type="project" value="UniProtKB-KW"/>
</dbReference>
<keyword evidence="6 7" id="KW-0067">ATP-binding</keyword>
<gene>
    <name evidence="7 10" type="primary">murD</name>
    <name evidence="10" type="ORF">Mlute_01265</name>
</gene>
<dbReference type="InterPro" id="IPR013221">
    <property type="entry name" value="Mur_ligase_cen"/>
</dbReference>
<dbReference type="GO" id="GO:0008764">
    <property type="term" value="F:UDP-N-acetylmuramoylalanine-D-glutamate ligase activity"/>
    <property type="evidence" value="ECO:0007669"/>
    <property type="project" value="UniProtKB-UniRule"/>
</dbReference>
<dbReference type="InterPro" id="IPR036615">
    <property type="entry name" value="Mur_ligase_C_dom_sf"/>
</dbReference>
<keyword evidence="11" id="KW-1185">Reference proteome</keyword>
<dbReference type="UniPathway" id="UPA00219"/>
<dbReference type="OrthoDB" id="9809796at2"/>
<dbReference type="HAMAP" id="MF_00639">
    <property type="entry name" value="MurD"/>
    <property type="match status" value="1"/>
</dbReference>
<dbReference type="InterPro" id="IPR005762">
    <property type="entry name" value="MurD"/>
</dbReference>
<accession>A0A399EP86</accession>
<dbReference type="Pfam" id="PF21799">
    <property type="entry name" value="MurD-like_N"/>
    <property type="match status" value="1"/>
</dbReference>
<feature type="domain" description="Mur ligase C-terminal" evidence="8">
    <location>
        <begin position="280"/>
        <end position="392"/>
    </location>
</feature>
<dbReference type="Pfam" id="PF02875">
    <property type="entry name" value="Mur_ligase_C"/>
    <property type="match status" value="1"/>
</dbReference>
<keyword evidence="4 7" id="KW-0436">Ligase</keyword>
<evidence type="ECO:0000256" key="2">
    <source>
        <dbReference type="ARBA" id="ARBA00004752"/>
    </source>
</evidence>
<dbReference type="GO" id="GO:0071555">
    <property type="term" value="P:cell wall organization"/>
    <property type="evidence" value="ECO:0007669"/>
    <property type="project" value="UniProtKB-KW"/>
</dbReference>
<reference evidence="10 11" key="1">
    <citation type="submission" date="2018-08" db="EMBL/GenBank/DDBJ databases">
        <title>Meiothermus luteus KCTC 52599 genome sequencing project.</title>
        <authorList>
            <person name="Da Costa M.S."/>
            <person name="Albuquerque L."/>
            <person name="Raposo P."/>
            <person name="Froufe H.J.C."/>
            <person name="Barroso C.S."/>
            <person name="Egas C."/>
        </authorList>
    </citation>
    <scope>NUCLEOTIDE SEQUENCE [LARGE SCALE GENOMIC DNA]</scope>
    <source>
        <strain evidence="10 11">KCTC 52599</strain>
    </source>
</reference>
<dbReference type="InterPro" id="IPR004101">
    <property type="entry name" value="Mur_ligase_C"/>
</dbReference>
<evidence type="ECO:0000256" key="4">
    <source>
        <dbReference type="ARBA" id="ARBA00022598"/>
    </source>
</evidence>
<protein>
    <recommendedName>
        <fullName evidence="7">UDP-N-acetylmuramoylalanine--D-glutamate ligase</fullName>
        <ecNumber evidence="7">6.3.2.9</ecNumber>
    </recommendedName>
    <alternativeName>
        <fullName evidence="7">D-glutamic acid-adding enzyme</fullName>
    </alternativeName>
    <alternativeName>
        <fullName evidence="7">UDP-N-acetylmuramoyl-L-alanyl-D-glutamate synthetase</fullName>
    </alternativeName>
</protein>
<dbReference type="Proteomes" id="UP000265800">
    <property type="component" value="Unassembled WGS sequence"/>
</dbReference>
<dbReference type="GO" id="GO:0051301">
    <property type="term" value="P:cell division"/>
    <property type="evidence" value="ECO:0007669"/>
    <property type="project" value="UniProtKB-KW"/>
</dbReference>
<comment type="pathway">
    <text evidence="2 7">Cell wall biogenesis; peptidoglycan biosynthesis.</text>
</comment>
<evidence type="ECO:0000259" key="8">
    <source>
        <dbReference type="Pfam" id="PF02875"/>
    </source>
</evidence>
<comment type="caution">
    <text evidence="10">The sequence shown here is derived from an EMBL/GenBank/DDBJ whole genome shotgun (WGS) entry which is preliminary data.</text>
</comment>
<dbReference type="SUPFAM" id="SSF53244">
    <property type="entry name" value="MurD-like peptide ligases, peptide-binding domain"/>
    <property type="match status" value="1"/>
</dbReference>
<comment type="catalytic activity">
    <reaction evidence="7">
        <text>UDP-N-acetyl-alpha-D-muramoyl-L-alanine + D-glutamate + ATP = UDP-N-acetyl-alpha-D-muramoyl-L-alanyl-D-glutamate + ADP + phosphate + H(+)</text>
        <dbReference type="Rhea" id="RHEA:16429"/>
        <dbReference type="ChEBI" id="CHEBI:15378"/>
        <dbReference type="ChEBI" id="CHEBI:29986"/>
        <dbReference type="ChEBI" id="CHEBI:30616"/>
        <dbReference type="ChEBI" id="CHEBI:43474"/>
        <dbReference type="ChEBI" id="CHEBI:83898"/>
        <dbReference type="ChEBI" id="CHEBI:83900"/>
        <dbReference type="ChEBI" id="CHEBI:456216"/>
        <dbReference type="EC" id="6.3.2.9"/>
    </reaction>
</comment>
<organism evidence="10 11">
    <name type="scientific">Meiothermus luteus</name>
    <dbReference type="NCBI Taxonomy" id="2026184"/>
    <lineage>
        <taxon>Bacteria</taxon>
        <taxon>Thermotogati</taxon>
        <taxon>Deinococcota</taxon>
        <taxon>Deinococci</taxon>
        <taxon>Thermales</taxon>
        <taxon>Thermaceae</taxon>
        <taxon>Meiothermus</taxon>
    </lineage>
</organism>
<dbReference type="EC" id="6.3.2.9" evidence="7"/>
<sequence>MKRLVYGLGRSGLGVLGYLRRHGMPARFYDDALKPEEAQKAQAMGFELEPDPKPGHYQEVIAAPGVPLNHPRLAALREGGAEVIGEAELVYRHSTTPLIGITGTAGKTSCTLFTAHFLRALGFRAKEGGNIDPPLSSVVDEAEVAVAELSSFQLERTRYFRPRVAVLLLLGVDHLDRHGTLEAYHGAKLRLIQNLTPQDALVYNAQDPRIREAVRGSPAQLHPFEPATNPRETNLNAALQAAVAYAQIVMREGPERPWPFPPTPENLRPFSQSAPWPEARYQVFARIGRVVFIDDSIATRLEAVRAALEAAPAPIAWVLGGVDKGAPVEELREVVGRKVGLILAIGRDGPRMAQAFQGLAEVVEVREADGRRALEQAVRKALERFTEGSVLLAPLAASFDQFKDYKERSRTFREVVYALGGQGG</sequence>
<dbReference type="Gene3D" id="3.40.1190.10">
    <property type="entry name" value="Mur-like, catalytic domain"/>
    <property type="match status" value="1"/>
</dbReference>
<name>A0A399EP86_9DEIN</name>